<organism evidence="1 2">
    <name type="scientific">Rotaria sordida</name>
    <dbReference type="NCBI Taxonomy" id="392033"/>
    <lineage>
        <taxon>Eukaryota</taxon>
        <taxon>Metazoa</taxon>
        <taxon>Spiralia</taxon>
        <taxon>Gnathifera</taxon>
        <taxon>Rotifera</taxon>
        <taxon>Eurotatoria</taxon>
        <taxon>Bdelloidea</taxon>
        <taxon>Philodinida</taxon>
        <taxon>Philodinidae</taxon>
        <taxon>Rotaria</taxon>
    </lineage>
</organism>
<proteinExistence type="predicted"/>
<evidence type="ECO:0000313" key="2">
    <source>
        <dbReference type="Proteomes" id="UP000663823"/>
    </source>
</evidence>
<reference evidence="1" key="1">
    <citation type="submission" date="2021-02" db="EMBL/GenBank/DDBJ databases">
        <authorList>
            <person name="Nowell W R."/>
        </authorList>
    </citation>
    <scope>NUCLEOTIDE SEQUENCE</scope>
</reference>
<dbReference type="EMBL" id="CAJOAX010056895">
    <property type="protein sequence ID" value="CAF4331244.1"/>
    <property type="molecule type" value="Genomic_DNA"/>
</dbReference>
<comment type="caution">
    <text evidence="1">The sequence shown here is derived from an EMBL/GenBank/DDBJ whole genome shotgun (WGS) entry which is preliminary data.</text>
</comment>
<accession>A0A820JQ44</accession>
<name>A0A820JQ44_9BILA</name>
<gene>
    <name evidence="1" type="ORF">OTI717_LOCUS42970</name>
</gene>
<feature type="non-terminal residue" evidence="1">
    <location>
        <position position="1"/>
    </location>
</feature>
<dbReference type="Proteomes" id="UP000663823">
    <property type="component" value="Unassembled WGS sequence"/>
</dbReference>
<sequence length="41" mass="4766">NTLEKQGASILKLVNQLPKLIRLFLDTTKNDVDFNDPYFRS</sequence>
<dbReference type="AlphaFoldDB" id="A0A820JQ44"/>
<evidence type="ECO:0000313" key="1">
    <source>
        <dbReference type="EMBL" id="CAF4331244.1"/>
    </source>
</evidence>
<feature type="non-terminal residue" evidence="1">
    <location>
        <position position="41"/>
    </location>
</feature>
<protein>
    <submittedName>
        <fullName evidence="1">Uncharacterized protein</fullName>
    </submittedName>
</protein>